<dbReference type="EMBL" id="CAJVQB010023587">
    <property type="protein sequence ID" value="CAG8802241.1"/>
    <property type="molecule type" value="Genomic_DNA"/>
</dbReference>
<accession>A0ABN7VVX8</accession>
<evidence type="ECO:0000313" key="2">
    <source>
        <dbReference type="Proteomes" id="UP000789901"/>
    </source>
</evidence>
<evidence type="ECO:0000313" key="1">
    <source>
        <dbReference type="EMBL" id="CAG8802241.1"/>
    </source>
</evidence>
<sequence length="135" mass="15958">MQIRYHSSPRLNIINKQLEKNLCDSQLVALCCDIIQKGFFTKLEFVRLQQLLQMLYELCVPNIGNSLNEPIKFNSIDSNKFMIEMNELMQSQHPQVQSLKYYFLKRLRSRGLSMNGLKRFCNLQREYLPLPTDLP</sequence>
<protein>
    <submittedName>
        <fullName evidence="1">15249_t:CDS:1</fullName>
    </submittedName>
</protein>
<keyword evidence="2" id="KW-1185">Reference proteome</keyword>
<reference evidence="1 2" key="1">
    <citation type="submission" date="2021-06" db="EMBL/GenBank/DDBJ databases">
        <authorList>
            <person name="Kallberg Y."/>
            <person name="Tangrot J."/>
            <person name="Rosling A."/>
        </authorList>
    </citation>
    <scope>NUCLEOTIDE SEQUENCE [LARGE SCALE GENOMIC DNA]</scope>
    <source>
        <strain evidence="1 2">120-4 pot B 10/14</strain>
    </source>
</reference>
<gene>
    <name evidence="1" type="ORF">GMARGA_LOCUS23383</name>
</gene>
<name>A0ABN7VVX8_GIGMA</name>
<organism evidence="1 2">
    <name type="scientific">Gigaspora margarita</name>
    <dbReference type="NCBI Taxonomy" id="4874"/>
    <lineage>
        <taxon>Eukaryota</taxon>
        <taxon>Fungi</taxon>
        <taxon>Fungi incertae sedis</taxon>
        <taxon>Mucoromycota</taxon>
        <taxon>Glomeromycotina</taxon>
        <taxon>Glomeromycetes</taxon>
        <taxon>Diversisporales</taxon>
        <taxon>Gigasporaceae</taxon>
        <taxon>Gigaspora</taxon>
    </lineage>
</organism>
<comment type="caution">
    <text evidence="1">The sequence shown here is derived from an EMBL/GenBank/DDBJ whole genome shotgun (WGS) entry which is preliminary data.</text>
</comment>
<proteinExistence type="predicted"/>
<dbReference type="Proteomes" id="UP000789901">
    <property type="component" value="Unassembled WGS sequence"/>
</dbReference>